<dbReference type="InterPro" id="IPR052155">
    <property type="entry name" value="Biofilm_reg_signaling"/>
</dbReference>
<dbReference type="Proteomes" id="UP000782312">
    <property type="component" value="Unassembled WGS sequence"/>
</dbReference>
<dbReference type="PANTHER" id="PTHR44757:SF2">
    <property type="entry name" value="BIOFILM ARCHITECTURE MAINTENANCE PROTEIN MBAA"/>
    <property type="match status" value="1"/>
</dbReference>
<dbReference type="SUPFAM" id="SSF55073">
    <property type="entry name" value="Nucleotide cyclase"/>
    <property type="match status" value="1"/>
</dbReference>
<accession>A0A932HZE4</accession>
<proteinExistence type="predicted"/>
<dbReference type="EMBL" id="JACPUR010000023">
    <property type="protein sequence ID" value="MBI3128092.1"/>
    <property type="molecule type" value="Genomic_DNA"/>
</dbReference>
<dbReference type="SMART" id="SM00267">
    <property type="entry name" value="GGDEF"/>
    <property type="match status" value="1"/>
</dbReference>
<organism evidence="2 3">
    <name type="scientific">Tectimicrobiota bacterium</name>
    <dbReference type="NCBI Taxonomy" id="2528274"/>
    <lineage>
        <taxon>Bacteria</taxon>
        <taxon>Pseudomonadati</taxon>
        <taxon>Nitrospinota/Tectimicrobiota group</taxon>
        <taxon>Candidatus Tectimicrobiota</taxon>
    </lineage>
</organism>
<dbReference type="Pfam" id="PF13185">
    <property type="entry name" value="GAF_2"/>
    <property type="match status" value="1"/>
</dbReference>
<dbReference type="Pfam" id="PF00990">
    <property type="entry name" value="GGDEF"/>
    <property type="match status" value="1"/>
</dbReference>
<dbReference type="AlphaFoldDB" id="A0A932HZE4"/>
<dbReference type="PANTHER" id="PTHR44757">
    <property type="entry name" value="DIGUANYLATE CYCLASE DGCP"/>
    <property type="match status" value="1"/>
</dbReference>
<dbReference type="NCBIfam" id="TIGR00254">
    <property type="entry name" value="GGDEF"/>
    <property type="match status" value="1"/>
</dbReference>
<dbReference type="InterPro" id="IPR043128">
    <property type="entry name" value="Rev_trsase/Diguanyl_cyclase"/>
</dbReference>
<sequence length="481" mass="51683">MNLERDLFSLVTLVSNVTDAYSACLFLENRRRKVFQLTSYHSLSPHLLPEAAVESGQGFLGWVLENNEALSVNEFDKDTVVLGYYGRHEDIKSFMAAPLPSSLTKGALAIDSKKSWCFTAKSQKILAGFAQQFAYLVDGALAAAQKERRSVDVGAYSGYLASLRACESEDQLLNAICLVPRELLPFDACFLVLRDEEAGTPRLARTSGFGELFLGGLTVNERQSVAGYVLKKGEPLRLPDLRGPNGSRPLFHPDEPNIGARSALAVPLSAGSEVAGVLGFTSRRRGEFDPASLKRAEMAAAPAAEALLRLRAERRLSRHAETDPLTGGWSMARLRAKLPEILRDAHARGRRAALLCIAPDSLEEELHPSAGEEAALHIHRLLAPAARGGDILARHDGARFFLLLQGSSHEHAEAAAERLIQAINETPCRIGGRTAEVTASAGVACFPEHAQDPNALIAASLGALAAARSAGINQLCFHGGG</sequence>
<protein>
    <submittedName>
        <fullName evidence="2">GAF domain-containing protein</fullName>
    </submittedName>
</protein>
<reference evidence="2" key="1">
    <citation type="submission" date="2020-07" db="EMBL/GenBank/DDBJ databases">
        <title>Huge and variable diversity of episymbiotic CPR bacteria and DPANN archaea in groundwater ecosystems.</title>
        <authorList>
            <person name="He C.Y."/>
            <person name="Keren R."/>
            <person name="Whittaker M."/>
            <person name="Farag I.F."/>
            <person name="Doudna J."/>
            <person name="Cate J.H.D."/>
            <person name="Banfield J.F."/>
        </authorList>
    </citation>
    <scope>NUCLEOTIDE SEQUENCE</scope>
    <source>
        <strain evidence="2">NC_groundwater_763_Ag_S-0.2um_68_21</strain>
    </source>
</reference>
<feature type="domain" description="GGDEF" evidence="1">
    <location>
        <begin position="350"/>
        <end position="480"/>
    </location>
</feature>
<dbReference type="SMART" id="SM00065">
    <property type="entry name" value="GAF"/>
    <property type="match status" value="2"/>
</dbReference>
<dbReference type="PROSITE" id="PS50887">
    <property type="entry name" value="GGDEF"/>
    <property type="match status" value="1"/>
</dbReference>
<evidence type="ECO:0000259" key="1">
    <source>
        <dbReference type="PROSITE" id="PS50887"/>
    </source>
</evidence>
<dbReference type="InterPro" id="IPR029787">
    <property type="entry name" value="Nucleotide_cyclase"/>
</dbReference>
<dbReference type="CDD" id="cd01949">
    <property type="entry name" value="GGDEF"/>
    <property type="match status" value="1"/>
</dbReference>
<dbReference type="InterPro" id="IPR000160">
    <property type="entry name" value="GGDEF_dom"/>
</dbReference>
<dbReference type="Gene3D" id="3.30.450.40">
    <property type="match status" value="2"/>
</dbReference>
<comment type="caution">
    <text evidence="2">The sequence shown here is derived from an EMBL/GenBank/DDBJ whole genome shotgun (WGS) entry which is preliminary data.</text>
</comment>
<dbReference type="Gene3D" id="3.30.70.270">
    <property type="match status" value="1"/>
</dbReference>
<dbReference type="InterPro" id="IPR003018">
    <property type="entry name" value="GAF"/>
</dbReference>
<evidence type="ECO:0000313" key="2">
    <source>
        <dbReference type="EMBL" id="MBI3128092.1"/>
    </source>
</evidence>
<name>A0A932HZE4_UNCTE</name>
<dbReference type="SUPFAM" id="SSF55781">
    <property type="entry name" value="GAF domain-like"/>
    <property type="match status" value="2"/>
</dbReference>
<evidence type="ECO:0000313" key="3">
    <source>
        <dbReference type="Proteomes" id="UP000782312"/>
    </source>
</evidence>
<dbReference type="InterPro" id="IPR029016">
    <property type="entry name" value="GAF-like_dom_sf"/>
</dbReference>
<gene>
    <name evidence="2" type="ORF">HYZ11_10850</name>
</gene>